<accession>A0ABU9B8K0</accession>
<reference evidence="2 3" key="1">
    <citation type="submission" date="2024-04" db="EMBL/GenBank/DDBJ databases">
        <title>Novel species of the genus Ideonella isolated from streams.</title>
        <authorList>
            <person name="Lu H."/>
        </authorList>
    </citation>
    <scope>NUCLEOTIDE SEQUENCE [LARGE SCALE GENOMIC DNA]</scope>
    <source>
        <strain evidence="2 3">BYS139W</strain>
    </source>
</reference>
<dbReference type="EMBL" id="JBBUTF010000007">
    <property type="protein sequence ID" value="MEK8026212.1"/>
    <property type="molecule type" value="Genomic_DNA"/>
</dbReference>
<dbReference type="SUPFAM" id="SSF52821">
    <property type="entry name" value="Rhodanese/Cell cycle control phosphatase"/>
    <property type="match status" value="1"/>
</dbReference>
<dbReference type="PROSITE" id="PS50206">
    <property type="entry name" value="RHODANESE_3"/>
    <property type="match status" value="1"/>
</dbReference>
<dbReference type="InterPro" id="IPR001763">
    <property type="entry name" value="Rhodanese-like_dom"/>
</dbReference>
<dbReference type="InterPro" id="IPR036873">
    <property type="entry name" value="Rhodanese-like_dom_sf"/>
</dbReference>
<comment type="caution">
    <text evidence="2">The sequence shown here is derived from an EMBL/GenBank/DDBJ whole genome shotgun (WGS) entry which is preliminary data.</text>
</comment>
<dbReference type="Gene3D" id="3.40.250.10">
    <property type="entry name" value="Rhodanese-like domain"/>
    <property type="match status" value="1"/>
</dbReference>
<gene>
    <name evidence="2" type="ORF">AACH11_09600</name>
</gene>
<sequence>MQHLRPEDIAPWLDALRQREPQARPVLLDVREPWELATARLEIDGAALVHIPLQSLPHGHDALDPGQPVLALCHHGVRSVAALRFLADQGFDHLVNIAGGIDAWSRDVDPSIPRY</sequence>
<dbReference type="InterPro" id="IPR050229">
    <property type="entry name" value="GlpE_sulfurtransferase"/>
</dbReference>
<keyword evidence="3" id="KW-1185">Reference proteome</keyword>
<proteinExistence type="predicted"/>
<evidence type="ECO:0000313" key="3">
    <source>
        <dbReference type="Proteomes" id="UP001368500"/>
    </source>
</evidence>
<dbReference type="PANTHER" id="PTHR43031">
    <property type="entry name" value="FAD-DEPENDENT OXIDOREDUCTASE"/>
    <property type="match status" value="1"/>
</dbReference>
<evidence type="ECO:0000259" key="1">
    <source>
        <dbReference type="PROSITE" id="PS50206"/>
    </source>
</evidence>
<protein>
    <submittedName>
        <fullName evidence="2">Rhodanese-like domain-containing protein</fullName>
    </submittedName>
</protein>
<dbReference type="Proteomes" id="UP001368500">
    <property type="component" value="Unassembled WGS sequence"/>
</dbReference>
<evidence type="ECO:0000313" key="2">
    <source>
        <dbReference type="EMBL" id="MEK8026212.1"/>
    </source>
</evidence>
<feature type="domain" description="Rhodanese" evidence="1">
    <location>
        <begin position="21"/>
        <end position="113"/>
    </location>
</feature>
<dbReference type="Pfam" id="PF00581">
    <property type="entry name" value="Rhodanese"/>
    <property type="match status" value="1"/>
</dbReference>
<name>A0ABU9B8K0_9BURK</name>
<dbReference type="RefSeq" id="WP_341373993.1">
    <property type="nucleotide sequence ID" value="NZ_JBBUTF010000007.1"/>
</dbReference>
<dbReference type="PANTHER" id="PTHR43031:SF17">
    <property type="entry name" value="SULFURTRANSFERASE YTWF-RELATED"/>
    <property type="match status" value="1"/>
</dbReference>
<dbReference type="SMART" id="SM00450">
    <property type="entry name" value="RHOD"/>
    <property type="match status" value="1"/>
</dbReference>
<organism evidence="2 3">
    <name type="scientific">Pseudaquabacterium rugosum</name>
    <dbReference type="NCBI Taxonomy" id="2984194"/>
    <lineage>
        <taxon>Bacteria</taxon>
        <taxon>Pseudomonadati</taxon>
        <taxon>Pseudomonadota</taxon>
        <taxon>Betaproteobacteria</taxon>
        <taxon>Burkholderiales</taxon>
        <taxon>Sphaerotilaceae</taxon>
        <taxon>Pseudaquabacterium</taxon>
    </lineage>
</organism>